<name>A0A8S3ZUS3_9EUPU</name>
<reference evidence="1" key="1">
    <citation type="submission" date="2021-04" db="EMBL/GenBank/DDBJ databases">
        <authorList>
            <consortium name="Molecular Ecology Group"/>
        </authorList>
    </citation>
    <scope>NUCLEOTIDE SEQUENCE</scope>
</reference>
<keyword evidence="2" id="KW-1185">Reference proteome</keyword>
<dbReference type="InterPro" id="IPR021381">
    <property type="entry name" value="DUF3011"/>
</dbReference>
<dbReference type="Proteomes" id="UP000678393">
    <property type="component" value="Unassembled WGS sequence"/>
</dbReference>
<proteinExistence type="predicted"/>
<dbReference type="AlphaFoldDB" id="A0A8S3ZUS3"/>
<comment type="caution">
    <text evidence="1">The sequence shown here is derived from an EMBL/GenBank/DDBJ whole genome shotgun (WGS) entry which is preliminary data.</text>
</comment>
<gene>
    <name evidence="1" type="ORF">CUNI_LOCUS18777</name>
</gene>
<dbReference type="Pfam" id="PF11218">
    <property type="entry name" value="DUF3011"/>
    <property type="match status" value="1"/>
</dbReference>
<evidence type="ECO:0000313" key="2">
    <source>
        <dbReference type="Proteomes" id="UP000678393"/>
    </source>
</evidence>
<organism evidence="1 2">
    <name type="scientific">Candidula unifasciata</name>
    <dbReference type="NCBI Taxonomy" id="100452"/>
    <lineage>
        <taxon>Eukaryota</taxon>
        <taxon>Metazoa</taxon>
        <taxon>Spiralia</taxon>
        <taxon>Lophotrochozoa</taxon>
        <taxon>Mollusca</taxon>
        <taxon>Gastropoda</taxon>
        <taxon>Heterobranchia</taxon>
        <taxon>Euthyneura</taxon>
        <taxon>Panpulmonata</taxon>
        <taxon>Eupulmonata</taxon>
        <taxon>Stylommatophora</taxon>
        <taxon>Helicina</taxon>
        <taxon>Helicoidea</taxon>
        <taxon>Geomitridae</taxon>
        <taxon>Candidula</taxon>
    </lineage>
</organism>
<protein>
    <submittedName>
        <fullName evidence="1">Uncharacterized protein</fullName>
    </submittedName>
</protein>
<evidence type="ECO:0000313" key="1">
    <source>
        <dbReference type="EMBL" id="CAG5133219.1"/>
    </source>
</evidence>
<accession>A0A8S3ZUS3</accession>
<dbReference type="EMBL" id="CAJHNH020006011">
    <property type="protein sequence ID" value="CAG5133219.1"/>
    <property type="molecule type" value="Genomic_DNA"/>
</dbReference>
<sequence>MQLCYLGSAVCNHKGKSYPPDYQIYKSDLDYYAEIMGASENFTYTEYTPPYTKSVTVNLLRQVSISNCSLGVSYGLTEENHLWVDLGCRAQFAIGV</sequence>